<dbReference type="SUPFAM" id="SSF48498">
    <property type="entry name" value="Tetracyclin repressor-like, C-terminal domain"/>
    <property type="match status" value="1"/>
</dbReference>
<dbReference type="Pfam" id="PF16859">
    <property type="entry name" value="TetR_C_11"/>
    <property type="match status" value="1"/>
</dbReference>
<dbReference type="Proteomes" id="UP001500683">
    <property type="component" value="Unassembled WGS sequence"/>
</dbReference>
<feature type="DNA-binding region" description="H-T-H motif" evidence="4">
    <location>
        <begin position="67"/>
        <end position="86"/>
    </location>
</feature>
<dbReference type="Gene3D" id="1.10.10.60">
    <property type="entry name" value="Homeodomain-like"/>
    <property type="match status" value="1"/>
</dbReference>
<evidence type="ECO:0000259" key="6">
    <source>
        <dbReference type="PROSITE" id="PS50977"/>
    </source>
</evidence>
<feature type="region of interest" description="Disordered" evidence="5">
    <location>
        <begin position="1"/>
        <end position="44"/>
    </location>
</feature>
<keyword evidence="3" id="KW-0804">Transcription</keyword>
<dbReference type="InterPro" id="IPR023772">
    <property type="entry name" value="DNA-bd_HTH_TetR-type_CS"/>
</dbReference>
<evidence type="ECO:0000256" key="2">
    <source>
        <dbReference type="ARBA" id="ARBA00023125"/>
    </source>
</evidence>
<comment type="caution">
    <text evidence="7">The sequence shown here is derived from an EMBL/GenBank/DDBJ whole genome shotgun (WGS) entry which is preliminary data.</text>
</comment>
<dbReference type="RefSeq" id="WP_344956894.1">
    <property type="nucleotide sequence ID" value="NZ_BAAAZG010000058.1"/>
</dbReference>
<dbReference type="PANTHER" id="PTHR30055">
    <property type="entry name" value="HTH-TYPE TRANSCRIPTIONAL REGULATOR RUTR"/>
    <property type="match status" value="1"/>
</dbReference>
<dbReference type="PROSITE" id="PS50977">
    <property type="entry name" value="HTH_TETR_2"/>
    <property type="match status" value="1"/>
</dbReference>
<organism evidence="7 8">
    <name type="scientific">Actinomadura miaoliensis</name>
    <dbReference type="NCBI Taxonomy" id="430685"/>
    <lineage>
        <taxon>Bacteria</taxon>
        <taxon>Bacillati</taxon>
        <taxon>Actinomycetota</taxon>
        <taxon>Actinomycetes</taxon>
        <taxon>Streptosporangiales</taxon>
        <taxon>Thermomonosporaceae</taxon>
        <taxon>Actinomadura</taxon>
    </lineage>
</organism>
<name>A0ABP7WWS6_9ACTN</name>
<keyword evidence="8" id="KW-1185">Reference proteome</keyword>
<dbReference type="SUPFAM" id="SSF46689">
    <property type="entry name" value="Homeodomain-like"/>
    <property type="match status" value="1"/>
</dbReference>
<feature type="compositionally biased region" description="Basic and acidic residues" evidence="5">
    <location>
        <begin position="29"/>
        <end position="44"/>
    </location>
</feature>
<dbReference type="PANTHER" id="PTHR30055:SF148">
    <property type="entry name" value="TETR-FAMILY TRANSCRIPTIONAL REGULATOR"/>
    <property type="match status" value="1"/>
</dbReference>
<evidence type="ECO:0000256" key="4">
    <source>
        <dbReference type="PROSITE-ProRule" id="PRU00335"/>
    </source>
</evidence>
<evidence type="ECO:0000313" key="8">
    <source>
        <dbReference type="Proteomes" id="UP001500683"/>
    </source>
</evidence>
<dbReference type="PROSITE" id="PS01081">
    <property type="entry name" value="HTH_TETR_1"/>
    <property type="match status" value="1"/>
</dbReference>
<gene>
    <name evidence="7" type="ORF">GCM10022214_73930</name>
</gene>
<evidence type="ECO:0000256" key="3">
    <source>
        <dbReference type="ARBA" id="ARBA00023163"/>
    </source>
</evidence>
<dbReference type="InterPro" id="IPR001647">
    <property type="entry name" value="HTH_TetR"/>
</dbReference>
<feature type="domain" description="HTH tetR-type" evidence="6">
    <location>
        <begin position="43"/>
        <end position="104"/>
    </location>
</feature>
<keyword evidence="1" id="KW-0805">Transcription regulation</keyword>
<dbReference type="Gene3D" id="1.10.357.10">
    <property type="entry name" value="Tetracycline Repressor, domain 2"/>
    <property type="match status" value="1"/>
</dbReference>
<dbReference type="InterPro" id="IPR050109">
    <property type="entry name" value="HTH-type_TetR-like_transc_reg"/>
</dbReference>
<accession>A0ABP7WWS6</accession>
<evidence type="ECO:0000256" key="1">
    <source>
        <dbReference type="ARBA" id="ARBA00023015"/>
    </source>
</evidence>
<dbReference type="InterPro" id="IPR009057">
    <property type="entry name" value="Homeodomain-like_sf"/>
</dbReference>
<protein>
    <submittedName>
        <fullName evidence="7">TetR/AcrR family transcriptional regulator</fullName>
    </submittedName>
</protein>
<proteinExistence type="predicted"/>
<reference evidence="8" key="1">
    <citation type="journal article" date="2019" name="Int. J. Syst. Evol. Microbiol.">
        <title>The Global Catalogue of Microorganisms (GCM) 10K type strain sequencing project: providing services to taxonomists for standard genome sequencing and annotation.</title>
        <authorList>
            <consortium name="The Broad Institute Genomics Platform"/>
            <consortium name="The Broad Institute Genome Sequencing Center for Infectious Disease"/>
            <person name="Wu L."/>
            <person name="Ma J."/>
        </authorList>
    </citation>
    <scope>NUCLEOTIDE SEQUENCE [LARGE SCALE GENOMIC DNA]</scope>
    <source>
        <strain evidence="8">JCM 16702</strain>
    </source>
</reference>
<sequence length="224" mass="23972">MTETTQHPTPAEPGAGAPGTGASGPGDPAARDGVRAPGRPRSERAEKAIINATLDLLAEESGVAGLSIEAVAARAGVGKTTIYRRWPNKEALIVQALATMKGPLPEPSGASVREDLLALARVLRSERSRKRIRCFWNVVGAAEKHPELYARYRQDVIEPRRQVIRDVLRRGVRTGELRPDVDVEAAVTMLTGALAGRFPMETLPDDFPETVVDTLLRGIAAGAS</sequence>
<dbReference type="Pfam" id="PF00440">
    <property type="entry name" value="TetR_N"/>
    <property type="match status" value="1"/>
</dbReference>
<keyword evidence="2 4" id="KW-0238">DNA-binding</keyword>
<dbReference type="InterPro" id="IPR011075">
    <property type="entry name" value="TetR_C"/>
</dbReference>
<dbReference type="InterPro" id="IPR036271">
    <property type="entry name" value="Tet_transcr_reg_TetR-rel_C_sf"/>
</dbReference>
<evidence type="ECO:0000313" key="7">
    <source>
        <dbReference type="EMBL" id="GAA4098590.1"/>
    </source>
</evidence>
<dbReference type="EMBL" id="BAAAZG010000058">
    <property type="protein sequence ID" value="GAA4098590.1"/>
    <property type="molecule type" value="Genomic_DNA"/>
</dbReference>
<evidence type="ECO:0000256" key="5">
    <source>
        <dbReference type="SAM" id="MobiDB-lite"/>
    </source>
</evidence>